<protein>
    <recommendedName>
        <fullName evidence="4">DUF304 domain-containing protein</fullName>
    </recommendedName>
</protein>
<evidence type="ECO:0008006" key="4">
    <source>
        <dbReference type="Google" id="ProtNLM"/>
    </source>
</evidence>
<feature type="transmembrane region" description="Helical" evidence="1">
    <location>
        <begin position="12"/>
        <end position="34"/>
    </location>
</feature>
<keyword evidence="1" id="KW-1133">Transmembrane helix</keyword>
<reference evidence="2 3" key="1">
    <citation type="journal article" date="2017" name="Int. J. Syst. Evol. Microbiol.">
        <title>Bacillus mangrovi sp. nov., isolated from a sediment sample from a mangrove forest.</title>
        <authorList>
            <person name="Gupta V."/>
            <person name="Singh P.K."/>
            <person name="Korpole S."/>
            <person name="Tanuku N.R.S."/>
            <person name="Pinnaka A.K."/>
        </authorList>
    </citation>
    <scope>NUCLEOTIDE SEQUENCE [LARGE SCALE GENOMIC DNA]</scope>
    <source>
        <strain evidence="2 3">KCTC 33872</strain>
    </source>
</reference>
<dbReference type="AlphaFoldDB" id="A0A7X2S5P5"/>
<feature type="transmembrane region" description="Helical" evidence="1">
    <location>
        <begin position="46"/>
        <end position="67"/>
    </location>
</feature>
<dbReference type="Proteomes" id="UP000434639">
    <property type="component" value="Unassembled WGS sequence"/>
</dbReference>
<dbReference type="RefSeq" id="WP_155112229.1">
    <property type="nucleotide sequence ID" value="NZ_WMIB01000008.1"/>
</dbReference>
<proteinExistence type="predicted"/>
<keyword evidence="1" id="KW-0812">Transmembrane</keyword>
<accession>A0A7X2S5P5</accession>
<dbReference type="OrthoDB" id="2905500at2"/>
<dbReference type="Pfam" id="PF17353">
    <property type="entry name" value="DUF5381"/>
    <property type="match status" value="1"/>
</dbReference>
<organism evidence="2 3">
    <name type="scientific">Metabacillus mangrovi</name>
    <dbReference type="NCBI Taxonomy" id="1491830"/>
    <lineage>
        <taxon>Bacteria</taxon>
        <taxon>Bacillati</taxon>
        <taxon>Bacillota</taxon>
        <taxon>Bacilli</taxon>
        <taxon>Bacillales</taxon>
        <taxon>Bacillaceae</taxon>
        <taxon>Metabacillus</taxon>
    </lineage>
</organism>
<evidence type="ECO:0000313" key="3">
    <source>
        <dbReference type="Proteomes" id="UP000434639"/>
    </source>
</evidence>
<comment type="caution">
    <text evidence="2">The sequence shown here is derived from an EMBL/GenBank/DDBJ whole genome shotgun (WGS) entry which is preliminary data.</text>
</comment>
<keyword evidence="1" id="KW-0472">Membrane</keyword>
<sequence length="179" mass="20883">MDNRQIIPVRSQWILVIWMLIASLGVFLFCIWVMMDALQFDSKYSLIAIMASLIGIIFGLYLFLHALPGFFKKGRVIFEIVTGPDGRIQSQKKSVLLKDIKDITIDRKGFTPRSIFFEDLIIYTQQNKTVKIPTYNMVNDVVFRKQIIEYILPYMSVHAQESYKAKFTDFPGERENKIE</sequence>
<keyword evidence="3" id="KW-1185">Reference proteome</keyword>
<evidence type="ECO:0000313" key="2">
    <source>
        <dbReference type="EMBL" id="MTH53696.1"/>
    </source>
</evidence>
<dbReference type="EMBL" id="WMIB01000008">
    <property type="protein sequence ID" value="MTH53696.1"/>
    <property type="molecule type" value="Genomic_DNA"/>
</dbReference>
<gene>
    <name evidence="2" type="ORF">GKZ89_09800</name>
</gene>
<evidence type="ECO:0000256" key="1">
    <source>
        <dbReference type="SAM" id="Phobius"/>
    </source>
</evidence>
<name>A0A7X2S5P5_9BACI</name>
<dbReference type="InterPro" id="IPR035324">
    <property type="entry name" value="DUF5381"/>
</dbReference>